<dbReference type="InterPro" id="IPR029063">
    <property type="entry name" value="SAM-dependent_MTases_sf"/>
</dbReference>
<dbReference type="AlphaFoldDB" id="A7S711"/>
<sequence>MGGSNGSRSPEKIISTLKLSGFVSVSQANEVKPSIVEISAQKPSFEVGAKTALSLSFAPKPAIHTIHSYLHHTQLSTPYTSIHTIHNHIHHTQLSTPYTAIHTIHSYPHHTHPSTPYTAIHAIHRHTQLSTPYTAIHAIHSHPQLSTPYTAIHTIHSYPRHTQLFTPYTAIHAIHSYPHHTQLSTPYTAIHTIHSHPQLSTPYTAIHTIHSYPHHPKPSTPSTAIHSYPQLYTPYTAIHSYPHYTREEKTVREAFKKAGATGSKKGWFFSGESVLSLPFSQKRAGPNKNVKQLNGVSLPYECLEKDTRKSFEDLGNRMAQDKAKGKQATANATQTRLEPYLDNNATCANYAMDATGAAAVEPFLGAAGAAAGSQQKRKTSEKS</sequence>
<feature type="non-terminal residue" evidence="1">
    <location>
        <position position="383"/>
    </location>
</feature>
<name>A7S711_NEMVE</name>
<keyword evidence="2" id="KW-1185">Reference proteome</keyword>
<gene>
    <name evidence="1" type="ORF">NEMVEDRAFT_v1g207814</name>
</gene>
<dbReference type="GO" id="GO:0005737">
    <property type="term" value="C:cytoplasm"/>
    <property type="evidence" value="ECO:0000318"/>
    <property type="project" value="GO_Central"/>
</dbReference>
<dbReference type="InterPro" id="IPR007785">
    <property type="entry name" value="Anamorsin"/>
</dbReference>
<dbReference type="PANTHER" id="PTHR13273:SF14">
    <property type="entry name" value="ANAMORSIN"/>
    <property type="match status" value="1"/>
</dbReference>
<dbReference type="Proteomes" id="UP000001593">
    <property type="component" value="Unassembled WGS sequence"/>
</dbReference>
<dbReference type="HOGENOM" id="CLU_722760_0_0_1"/>
<dbReference type="GO" id="GO:0051536">
    <property type="term" value="F:iron-sulfur cluster binding"/>
    <property type="evidence" value="ECO:0007669"/>
    <property type="project" value="InterPro"/>
</dbReference>
<dbReference type="InParanoid" id="A7S711"/>
<dbReference type="EMBL" id="DS469590">
    <property type="protein sequence ID" value="EDO40523.1"/>
    <property type="molecule type" value="Genomic_DNA"/>
</dbReference>
<protein>
    <submittedName>
        <fullName evidence="1">Uncharacterized protein</fullName>
    </submittedName>
</protein>
<proteinExistence type="predicted"/>
<dbReference type="GO" id="GO:0016226">
    <property type="term" value="P:iron-sulfur cluster assembly"/>
    <property type="evidence" value="ECO:0000318"/>
    <property type="project" value="GO_Central"/>
</dbReference>
<accession>A7S711</accession>
<dbReference type="Gene3D" id="3.40.50.150">
    <property type="entry name" value="Vaccinia Virus protein VP39"/>
    <property type="match status" value="1"/>
</dbReference>
<dbReference type="PhylomeDB" id="A7S711"/>
<evidence type="ECO:0000313" key="2">
    <source>
        <dbReference type="Proteomes" id="UP000001593"/>
    </source>
</evidence>
<dbReference type="PANTHER" id="PTHR13273">
    <property type="entry name" value="ANAMORSIN"/>
    <property type="match status" value="1"/>
</dbReference>
<reference evidence="1 2" key="1">
    <citation type="journal article" date="2007" name="Science">
        <title>Sea anemone genome reveals ancestral eumetazoan gene repertoire and genomic organization.</title>
        <authorList>
            <person name="Putnam N.H."/>
            <person name="Srivastava M."/>
            <person name="Hellsten U."/>
            <person name="Dirks B."/>
            <person name="Chapman J."/>
            <person name="Salamov A."/>
            <person name="Terry A."/>
            <person name="Shapiro H."/>
            <person name="Lindquist E."/>
            <person name="Kapitonov V.V."/>
            <person name="Jurka J."/>
            <person name="Genikhovich G."/>
            <person name="Grigoriev I.V."/>
            <person name="Lucas S.M."/>
            <person name="Steele R.E."/>
            <person name="Finnerty J.R."/>
            <person name="Technau U."/>
            <person name="Martindale M.Q."/>
            <person name="Rokhsar D.S."/>
        </authorList>
    </citation>
    <scope>NUCLEOTIDE SEQUENCE [LARGE SCALE GENOMIC DNA]</scope>
    <source>
        <strain evidence="2">CH2 X CH6</strain>
    </source>
</reference>
<organism evidence="1 2">
    <name type="scientific">Nematostella vectensis</name>
    <name type="common">Starlet sea anemone</name>
    <dbReference type="NCBI Taxonomy" id="45351"/>
    <lineage>
        <taxon>Eukaryota</taxon>
        <taxon>Metazoa</taxon>
        <taxon>Cnidaria</taxon>
        <taxon>Anthozoa</taxon>
        <taxon>Hexacorallia</taxon>
        <taxon>Actiniaria</taxon>
        <taxon>Edwardsiidae</taxon>
        <taxon>Nematostella</taxon>
    </lineage>
</organism>
<evidence type="ECO:0000313" key="1">
    <source>
        <dbReference type="EMBL" id="EDO40523.1"/>
    </source>
</evidence>